<comment type="caution">
    <text evidence="4">The sequence shown here is derived from an EMBL/GenBank/DDBJ whole genome shotgun (WGS) entry which is preliminary data.</text>
</comment>
<dbReference type="Proteomes" id="UP000676336">
    <property type="component" value="Unassembled WGS sequence"/>
</dbReference>
<accession>A0A8S3ASY6</accession>
<evidence type="ECO:0000256" key="1">
    <source>
        <dbReference type="SAM" id="MobiDB-lite"/>
    </source>
</evidence>
<feature type="non-terminal residue" evidence="4">
    <location>
        <position position="69"/>
    </location>
</feature>
<organism evidence="4 6">
    <name type="scientific">Rotaria magnacalcarata</name>
    <dbReference type="NCBI Taxonomy" id="392030"/>
    <lineage>
        <taxon>Eukaryota</taxon>
        <taxon>Metazoa</taxon>
        <taxon>Spiralia</taxon>
        <taxon>Gnathifera</taxon>
        <taxon>Rotifera</taxon>
        <taxon>Eurotatoria</taxon>
        <taxon>Bdelloidea</taxon>
        <taxon>Philodinida</taxon>
        <taxon>Philodinidae</taxon>
        <taxon>Rotaria</taxon>
    </lineage>
</organism>
<gene>
    <name evidence="2" type="ORF">BYL167_LOCUS32479</name>
    <name evidence="3" type="ORF">BYL167_LOCUS36109</name>
    <name evidence="5" type="ORF">GIL414_LOCUS46738</name>
    <name evidence="4" type="ORF">SMN809_LOCUS45535</name>
</gene>
<evidence type="ECO:0000313" key="5">
    <source>
        <dbReference type="EMBL" id="CAF4790707.1"/>
    </source>
</evidence>
<evidence type="ECO:0000313" key="3">
    <source>
        <dbReference type="EMBL" id="CAF4503208.1"/>
    </source>
</evidence>
<evidence type="ECO:0000313" key="2">
    <source>
        <dbReference type="EMBL" id="CAF4421399.1"/>
    </source>
</evidence>
<feature type="region of interest" description="Disordered" evidence="1">
    <location>
        <begin position="1"/>
        <end position="28"/>
    </location>
</feature>
<proteinExistence type="predicted"/>
<evidence type="ECO:0000313" key="6">
    <source>
        <dbReference type="Proteomes" id="UP000676336"/>
    </source>
</evidence>
<evidence type="ECO:0000313" key="4">
    <source>
        <dbReference type="EMBL" id="CAF4760880.1"/>
    </source>
</evidence>
<feature type="non-terminal residue" evidence="4">
    <location>
        <position position="1"/>
    </location>
</feature>
<dbReference type="EMBL" id="CAJOBI010139464">
    <property type="protein sequence ID" value="CAF4760880.1"/>
    <property type="molecule type" value="Genomic_DNA"/>
</dbReference>
<dbReference type="EMBL" id="CAJOBJ010147485">
    <property type="protein sequence ID" value="CAF4790707.1"/>
    <property type="molecule type" value="Genomic_DNA"/>
</dbReference>
<dbReference type="EMBL" id="CAJOBH010060315">
    <property type="protein sequence ID" value="CAF4421399.1"/>
    <property type="molecule type" value="Genomic_DNA"/>
</dbReference>
<dbReference type="Proteomes" id="UP000681967">
    <property type="component" value="Unassembled WGS sequence"/>
</dbReference>
<dbReference type="EMBL" id="CAJOBH010077888">
    <property type="protein sequence ID" value="CAF4503208.1"/>
    <property type="molecule type" value="Genomic_DNA"/>
</dbReference>
<dbReference type="AlphaFoldDB" id="A0A8S3ASY6"/>
<sequence length="69" mass="8348">WTYSPYTPVSLPMHHHHQQQQQQQQHMNAMHDYKTPTILRNKDIDDLSKLTDNTWATTTQEVNYQEKIR</sequence>
<protein>
    <submittedName>
        <fullName evidence="4">Uncharacterized protein</fullName>
    </submittedName>
</protein>
<reference evidence="4" key="1">
    <citation type="submission" date="2021-02" db="EMBL/GenBank/DDBJ databases">
        <authorList>
            <person name="Nowell W R."/>
        </authorList>
    </citation>
    <scope>NUCLEOTIDE SEQUENCE</scope>
</reference>
<name>A0A8S3ASY6_9BILA</name>
<dbReference type="Proteomes" id="UP000681720">
    <property type="component" value="Unassembled WGS sequence"/>
</dbReference>